<dbReference type="Proteomes" id="UP001430953">
    <property type="component" value="Unassembled WGS sequence"/>
</dbReference>
<protein>
    <submittedName>
        <fullName evidence="1">Uncharacterized protein</fullName>
    </submittedName>
</protein>
<evidence type="ECO:0000313" key="2">
    <source>
        <dbReference type="Proteomes" id="UP001430953"/>
    </source>
</evidence>
<comment type="caution">
    <text evidence="1">The sequence shown here is derived from an EMBL/GenBank/DDBJ whole genome shotgun (WGS) entry which is preliminary data.</text>
</comment>
<keyword evidence="2" id="KW-1185">Reference proteome</keyword>
<dbReference type="AlphaFoldDB" id="A0AAW2EHR7"/>
<accession>A0AAW2EHR7</accession>
<reference evidence="1 2" key="1">
    <citation type="submission" date="2023-03" db="EMBL/GenBank/DDBJ databases">
        <title>High recombination rates correlate with genetic variation in Cardiocondyla obscurior ants.</title>
        <authorList>
            <person name="Errbii M."/>
        </authorList>
    </citation>
    <scope>NUCLEOTIDE SEQUENCE [LARGE SCALE GENOMIC DNA]</scope>
    <source>
        <strain evidence="1">Alpha-2009</strain>
        <tissue evidence="1">Whole body</tissue>
    </source>
</reference>
<gene>
    <name evidence="1" type="ORF">PUN28_018432</name>
</gene>
<dbReference type="EMBL" id="JADYXP020000023">
    <property type="protein sequence ID" value="KAL0101879.1"/>
    <property type="molecule type" value="Genomic_DNA"/>
</dbReference>
<sequence>MSADYYQRQRRTIKGQLTRIRTFITQAQNNIEHISHADISIRLTAADDYYEKFQTACRKLLTVTTEEEYTEKDEPDESEFDERFFAIKADLIKLAEKVAPPSA</sequence>
<proteinExistence type="predicted"/>
<evidence type="ECO:0000313" key="1">
    <source>
        <dbReference type="EMBL" id="KAL0101879.1"/>
    </source>
</evidence>
<organism evidence="1 2">
    <name type="scientific">Cardiocondyla obscurior</name>
    <dbReference type="NCBI Taxonomy" id="286306"/>
    <lineage>
        <taxon>Eukaryota</taxon>
        <taxon>Metazoa</taxon>
        <taxon>Ecdysozoa</taxon>
        <taxon>Arthropoda</taxon>
        <taxon>Hexapoda</taxon>
        <taxon>Insecta</taxon>
        <taxon>Pterygota</taxon>
        <taxon>Neoptera</taxon>
        <taxon>Endopterygota</taxon>
        <taxon>Hymenoptera</taxon>
        <taxon>Apocrita</taxon>
        <taxon>Aculeata</taxon>
        <taxon>Formicoidea</taxon>
        <taxon>Formicidae</taxon>
        <taxon>Myrmicinae</taxon>
        <taxon>Cardiocondyla</taxon>
    </lineage>
</organism>
<name>A0AAW2EHR7_9HYME</name>